<evidence type="ECO:0008006" key="4">
    <source>
        <dbReference type="Google" id="ProtNLM"/>
    </source>
</evidence>
<evidence type="ECO:0000313" key="3">
    <source>
        <dbReference type="Proteomes" id="UP001066276"/>
    </source>
</evidence>
<keyword evidence="3" id="KW-1185">Reference proteome</keyword>
<proteinExistence type="predicted"/>
<feature type="compositionally biased region" description="Low complexity" evidence="1">
    <location>
        <begin position="298"/>
        <end position="311"/>
    </location>
</feature>
<protein>
    <recommendedName>
        <fullName evidence="4">Basic proline-rich protein-like</fullName>
    </recommendedName>
</protein>
<feature type="region of interest" description="Disordered" evidence="1">
    <location>
        <begin position="282"/>
        <end position="390"/>
    </location>
</feature>
<comment type="caution">
    <text evidence="2">The sequence shown here is derived from an EMBL/GenBank/DDBJ whole genome shotgun (WGS) entry which is preliminary data.</text>
</comment>
<evidence type="ECO:0000256" key="1">
    <source>
        <dbReference type="SAM" id="MobiDB-lite"/>
    </source>
</evidence>
<feature type="region of interest" description="Disordered" evidence="1">
    <location>
        <begin position="216"/>
        <end position="243"/>
    </location>
</feature>
<gene>
    <name evidence="2" type="ORF">NDU88_001590</name>
</gene>
<dbReference type="Proteomes" id="UP001066276">
    <property type="component" value="Chromosome 5"/>
</dbReference>
<dbReference type="AlphaFoldDB" id="A0AAV7R910"/>
<organism evidence="2 3">
    <name type="scientific">Pleurodeles waltl</name>
    <name type="common">Iberian ribbed newt</name>
    <dbReference type="NCBI Taxonomy" id="8319"/>
    <lineage>
        <taxon>Eukaryota</taxon>
        <taxon>Metazoa</taxon>
        <taxon>Chordata</taxon>
        <taxon>Craniata</taxon>
        <taxon>Vertebrata</taxon>
        <taxon>Euteleostomi</taxon>
        <taxon>Amphibia</taxon>
        <taxon>Batrachia</taxon>
        <taxon>Caudata</taxon>
        <taxon>Salamandroidea</taxon>
        <taxon>Salamandridae</taxon>
        <taxon>Pleurodelinae</taxon>
        <taxon>Pleurodeles</taxon>
    </lineage>
</organism>
<reference evidence="2" key="1">
    <citation type="journal article" date="2022" name="bioRxiv">
        <title>Sequencing and chromosome-scale assembly of the giantPleurodeles waltlgenome.</title>
        <authorList>
            <person name="Brown T."/>
            <person name="Elewa A."/>
            <person name="Iarovenko S."/>
            <person name="Subramanian E."/>
            <person name="Araus A.J."/>
            <person name="Petzold A."/>
            <person name="Susuki M."/>
            <person name="Suzuki K.-i.T."/>
            <person name="Hayashi T."/>
            <person name="Toyoda A."/>
            <person name="Oliveira C."/>
            <person name="Osipova E."/>
            <person name="Leigh N.D."/>
            <person name="Simon A."/>
            <person name="Yun M.H."/>
        </authorList>
    </citation>
    <scope>NUCLEOTIDE SEQUENCE</scope>
    <source>
        <strain evidence="2">20211129_DDA</strain>
        <tissue evidence="2">Liver</tissue>
    </source>
</reference>
<accession>A0AAV7R910</accession>
<dbReference type="EMBL" id="JANPWB010000009">
    <property type="protein sequence ID" value="KAJ1148764.1"/>
    <property type="molecule type" value="Genomic_DNA"/>
</dbReference>
<feature type="region of interest" description="Disordered" evidence="1">
    <location>
        <begin position="1"/>
        <end position="47"/>
    </location>
</feature>
<evidence type="ECO:0000313" key="2">
    <source>
        <dbReference type="EMBL" id="KAJ1148764.1"/>
    </source>
</evidence>
<sequence length="429" mass="44342">MPGYSFPCSAGPQARSRSRRGQTPVLHSFNDPQGPQPSGPSAVPTGPRVISLSPLAWPPVPHQLRDHVLCTVFDHLSGAPAARSPAGPITAPGRAHLGASSRLQFHRVLPPGGSRFSPGFSAVPGPGGGPVPLTSLLAGASHWVPAVRSNQVPDLWGLAPPGPPDLRRASPIPRGSGAAHCCSRLLPVLTPGLRCHTFKETLLVLPLCLRPSACARQRPPASRDAPTPAEGEGRLGSPWFSPGLSAPPGLGGNLVPLTALHAGASHRVPAVLPGPVPDLWGPRSPPGFSNPWGTGCSPAPLAPLLGADPRAPMLPFQGDPLGSSPPHSAFRPHSAAAHSLTRGPGSSRGGGRRSPSESPARLAPPLTPGLKRGPGRLQDRPPVRRPHSGSVFPGDGTLFLWINVSPSGARGLSVRHLRIAGHAPLYHRL</sequence>
<name>A0AAV7R910_PLEWA</name>